<evidence type="ECO:0000256" key="3">
    <source>
        <dbReference type="ARBA" id="ARBA00022692"/>
    </source>
</evidence>
<evidence type="ECO:0000256" key="6">
    <source>
        <dbReference type="ARBA" id="ARBA00023136"/>
    </source>
</evidence>
<accession>A0AAD4LDK8</accession>
<comment type="subcellular location">
    <subcellularLocation>
        <location evidence="1">Endomembrane system</location>
        <topology evidence="1">Multi-pass membrane protein</topology>
    </subcellularLocation>
</comment>
<evidence type="ECO:0000313" key="10">
    <source>
        <dbReference type="Proteomes" id="UP001201163"/>
    </source>
</evidence>
<keyword evidence="10" id="KW-1185">Reference proteome</keyword>
<evidence type="ECO:0000313" key="9">
    <source>
        <dbReference type="EMBL" id="KAH8987182.1"/>
    </source>
</evidence>
<keyword evidence="6 7" id="KW-0472">Membrane</keyword>
<organism evidence="9 10">
    <name type="scientific">Lactarius akahatsu</name>
    <dbReference type="NCBI Taxonomy" id="416441"/>
    <lineage>
        <taxon>Eukaryota</taxon>
        <taxon>Fungi</taxon>
        <taxon>Dikarya</taxon>
        <taxon>Basidiomycota</taxon>
        <taxon>Agaricomycotina</taxon>
        <taxon>Agaricomycetes</taxon>
        <taxon>Russulales</taxon>
        <taxon>Russulaceae</taxon>
        <taxon>Lactarius</taxon>
    </lineage>
</organism>
<evidence type="ECO:0000256" key="5">
    <source>
        <dbReference type="ARBA" id="ARBA00023065"/>
    </source>
</evidence>
<dbReference type="EMBL" id="JAKELL010000049">
    <property type="protein sequence ID" value="KAH8987182.1"/>
    <property type="molecule type" value="Genomic_DNA"/>
</dbReference>
<evidence type="ECO:0000256" key="2">
    <source>
        <dbReference type="ARBA" id="ARBA00022448"/>
    </source>
</evidence>
<feature type="transmembrane region" description="Helical" evidence="7">
    <location>
        <begin position="139"/>
        <end position="161"/>
    </location>
</feature>
<reference evidence="9" key="1">
    <citation type="submission" date="2022-01" db="EMBL/GenBank/DDBJ databases">
        <title>Comparative genomics reveals a dynamic genome evolution in the ectomycorrhizal milk-cap (Lactarius) mushrooms.</title>
        <authorList>
            <consortium name="DOE Joint Genome Institute"/>
            <person name="Lebreton A."/>
            <person name="Tang N."/>
            <person name="Kuo A."/>
            <person name="LaButti K."/>
            <person name="Drula E."/>
            <person name="Barry K."/>
            <person name="Clum A."/>
            <person name="Lipzen A."/>
            <person name="Mousain D."/>
            <person name="Ng V."/>
            <person name="Wang R."/>
            <person name="Wang X."/>
            <person name="Dai Y."/>
            <person name="Henrissat B."/>
            <person name="Grigoriev I.V."/>
            <person name="Guerin-Laguette A."/>
            <person name="Yu F."/>
            <person name="Martin F.M."/>
        </authorList>
    </citation>
    <scope>NUCLEOTIDE SEQUENCE</scope>
    <source>
        <strain evidence="9">QP</strain>
    </source>
</reference>
<dbReference type="GO" id="GO:0006874">
    <property type="term" value="P:intracellular calcium ion homeostasis"/>
    <property type="evidence" value="ECO:0007669"/>
    <property type="project" value="TreeGrafter"/>
</dbReference>
<dbReference type="GO" id="GO:0000329">
    <property type="term" value="C:fungal-type vacuole membrane"/>
    <property type="evidence" value="ECO:0007669"/>
    <property type="project" value="TreeGrafter"/>
</dbReference>
<evidence type="ECO:0000256" key="4">
    <source>
        <dbReference type="ARBA" id="ARBA00022989"/>
    </source>
</evidence>
<dbReference type="PANTHER" id="PTHR31503">
    <property type="entry name" value="VACUOLAR CALCIUM ION TRANSPORTER"/>
    <property type="match status" value="1"/>
</dbReference>
<keyword evidence="3 7" id="KW-0812">Transmembrane</keyword>
<dbReference type="AlphaFoldDB" id="A0AAD4LDK8"/>
<dbReference type="InterPro" id="IPR004713">
    <property type="entry name" value="CaH_exchang"/>
</dbReference>
<feature type="transmembrane region" description="Helical" evidence="7">
    <location>
        <begin position="225"/>
        <end position="244"/>
    </location>
</feature>
<feature type="transmembrane region" description="Helical" evidence="7">
    <location>
        <begin position="114"/>
        <end position="133"/>
    </location>
</feature>
<feature type="transmembrane region" description="Helical" evidence="7">
    <location>
        <begin position="181"/>
        <end position="200"/>
    </location>
</feature>
<feature type="domain" description="Sodium/calcium exchanger membrane region" evidence="8">
    <location>
        <begin position="284"/>
        <end position="435"/>
    </location>
</feature>
<name>A0AAD4LDK8_9AGAM</name>
<comment type="caution">
    <text evidence="9">The sequence shown here is derived from an EMBL/GenBank/DDBJ whole genome shotgun (WGS) entry which is preliminary data.</text>
</comment>
<sequence>MASQGSISDKEMLSLAHAVSNTPPLTSKGRFWQRFSGRDRRNVGWWESARAIFFVSWINSLLIFIPLAWASHYDDWGHRTTFSLCFLAIIPLEKLFDWGGEQMTMYLGKGLGDLVVVTLHNAVEATLAIILLLKCDLKLLQSTITGVVLLHLLLIPGTAFFTGGARVREQMLHPHRAQLNLTLLTVGVLALTILAAFFAATDINNNGSEIATALSDKVRGDFLRISRGFAVILLVIYVGSLFYLHDPPGANNAFMPHPDDPAEVRRMEYELKEAKPEVNPWACLILLAITVALTGVTAEFLVDSIEFVRERDNIEEEWFGIILLPIVSFSADATIAVTYFTHHLLKAFFRSSLKPQRPESLAQARSIDMSIQFLLFWMPFVTLLGWWTNKPMSMLFDLFEVVLLVGACFLVNYVTADAKTNWAEGSILIAFYAMIGLSAWYYTGQNEVRIVNACTSVATALLEGVEDSH</sequence>
<feature type="transmembrane region" description="Helical" evidence="7">
    <location>
        <begin position="322"/>
        <end position="345"/>
    </location>
</feature>
<dbReference type="Proteomes" id="UP001201163">
    <property type="component" value="Unassembled WGS sequence"/>
</dbReference>
<dbReference type="Pfam" id="PF01699">
    <property type="entry name" value="Na_Ca_ex"/>
    <property type="match status" value="2"/>
</dbReference>
<feature type="transmembrane region" description="Helical" evidence="7">
    <location>
        <begin position="422"/>
        <end position="442"/>
    </location>
</feature>
<feature type="domain" description="Sodium/calcium exchanger membrane region" evidence="8">
    <location>
        <begin position="82"/>
        <end position="243"/>
    </location>
</feature>
<gene>
    <name evidence="9" type="ORF">EDB92DRAFT_2116166</name>
</gene>
<dbReference type="PANTHER" id="PTHR31503:SF20">
    <property type="entry name" value="CA(2+)_H(+) EXCHANGER, PUTATIVE (EUROFUNG)-RELATED"/>
    <property type="match status" value="1"/>
</dbReference>
<dbReference type="GO" id="GO:0015369">
    <property type="term" value="F:calcium:proton antiporter activity"/>
    <property type="evidence" value="ECO:0007669"/>
    <property type="project" value="TreeGrafter"/>
</dbReference>
<keyword evidence="2" id="KW-0813">Transport</keyword>
<protein>
    <recommendedName>
        <fullName evidence="8">Sodium/calcium exchanger membrane region domain-containing protein</fullName>
    </recommendedName>
</protein>
<feature type="transmembrane region" description="Helical" evidence="7">
    <location>
        <begin position="366"/>
        <end position="388"/>
    </location>
</feature>
<dbReference type="GO" id="GO:0012505">
    <property type="term" value="C:endomembrane system"/>
    <property type="evidence" value="ECO:0007669"/>
    <property type="project" value="UniProtKB-SubCell"/>
</dbReference>
<evidence type="ECO:0000259" key="8">
    <source>
        <dbReference type="Pfam" id="PF01699"/>
    </source>
</evidence>
<keyword evidence="5" id="KW-0406">Ion transport</keyword>
<proteinExistence type="predicted"/>
<evidence type="ECO:0000256" key="7">
    <source>
        <dbReference type="SAM" id="Phobius"/>
    </source>
</evidence>
<evidence type="ECO:0000256" key="1">
    <source>
        <dbReference type="ARBA" id="ARBA00004127"/>
    </source>
</evidence>
<keyword evidence="4 7" id="KW-1133">Transmembrane helix</keyword>
<feature type="transmembrane region" description="Helical" evidence="7">
    <location>
        <begin position="51"/>
        <end position="70"/>
    </location>
</feature>
<dbReference type="InterPro" id="IPR004837">
    <property type="entry name" value="NaCa_Exmemb"/>
</dbReference>
<feature type="transmembrane region" description="Helical" evidence="7">
    <location>
        <begin position="394"/>
        <end position="415"/>
    </location>
</feature>
<feature type="transmembrane region" description="Helical" evidence="7">
    <location>
        <begin position="281"/>
        <end position="302"/>
    </location>
</feature>